<gene>
    <name evidence="1" type="ORF">DIATSA_LOCUS4440</name>
</gene>
<dbReference type="EMBL" id="OU893347">
    <property type="protein sequence ID" value="CAG9786494.1"/>
    <property type="molecule type" value="Genomic_DNA"/>
</dbReference>
<protein>
    <submittedName>
        <fullName evidence="1">Uncharacterized protein</fullName>
    </submittedName>
</protein>
<dbReference type="InterPro" id="IPR016024">
    <property type="entry name" value="ARM-type_fold"/>
</dbReference>
<evidence type="ECO:0000313" key="2">
    <source>
        <dbReference type="Proteomes" id="UP001153714"/>
    </source>
</evidence>
<accession>A0A9N9WDM7</accession>
<evidence type="ECO:0000313" key="1">
    <source>
        <dbReference type="EMBL" id="CAG9786494.1"/>
    </source>
</evidence>
<dbReference type="Gene3D" id="1.25.10.10">
    <property type="entry name" value="Leucine-rich Repeat Variant"/>
    <property type="match status" value="1"/>
</dbReference>
<proteinExistence type="predicted"/>
<name>A0A9N9WDM7_9NEOP</name>
<dbReference type="OrthoDB" id="21522at2759"/>
<dbReference type="PANTHER" id="PTHR16356:SF1">
    <property type="entry name" value="TRANSMEMBRANE AND COILED-COIL DOMAIN-CONTAINING PROTEIN 6"/>
    <property type="match status" value="1"/>
</dbReference>
<dbReference type="AlphaFoldDB" id="A0A9N9WDM7"/>
<dbReference type="PANTHER" id="PTHR16356">
    <property type="entry name" value="TRANSMEMBRANE AND COILED-COIL DOMAIN-CONTAINING PROTEIN 6 TMCO6"/>
    <property type="match status" value="1"/>
</dbReference>
<reference evidence="1" key="2">
    <citation type="submission" date="2022-10" db="EMBL/GenBank/DDBJ databases">
        <authorList>
            <consortium name="ENA_rothamsted_submissions"/>
            <consortium name="culmorum"/>
            <person name="King R."/>
        </authorList>
    </citation>
    <scope>NUCLEOTIDE SEQUENCE</scope>
</reference>
<dbReference type="Proteomes" id="UP001153714">
    <property type="component" value="Chromosome 16"/>
</dbReference>
<keyword evidence="2" id="KW-1185">Reference proteome</keyword>
<organism evidence="1 2">
    <name type="scientific">Diatraea saccharalis</name>
    <name type="common">sugarcane borer</name>
    <dbReference type="NCBI Taxonomy" id="40085"/>
    <lineage>
        <taxon>Eukaryota</taxon>
        <taxon>Metazoa</taxon>
        <taxon>Ecdysozoa</taxon>
        <taxon>Arthropoda</taxon>
        <taxon>Hexapoda</taxon>
        <taxon>Insecta</taxon>
        <taxon>Pterygota</taxon>
        <taxon>Neoptera</taxon>
        <taxon>Endopterygota</taxon>
        <taxon>Lepidoptera</taxon>
        <taxon>Glossata</taxon>
        <taxon>Ditrysia</taxon>
        <taxon>Pyraloidea</taxon>
        <taxon>Crambidae</taxon>
        <taxon>Crambinae</taxon>
        <taxon>Diatraea</taxon>
    </lineage>
</organism>
<sequence>MEDKPVHIIRESSRNILQLNRQIHREEQSDLCRSINTTRVTKETVLRIVNILKTKSITSKELHILKNAILNEPDFIAAVLSNPGSLKGLVREISGTDVNKQTAAAGCCCNLALGDNKACTAIAKAAGSYLVTSLDNLTTDIAVTCAWTLGNIAGSGAKACDTLVSQGALAKLTGMLSGQQEEVVDAALYAVTHFAYQMKDELSKEHVEKLIKTLLKMNLTMAASRLLFVLSCHNDFDLSPEELLIVLQYLSVCIQKHCKECSEPDICCELVYLIRTLANSDVDKTGAMISNYFNTNLSLEYFKTVIRSNNVIVVESLTWLLGNLYNFCGDSGFIGLVFD</sequence>
<dbReference type="SUPFAM" id="SSF48371">
    <property type="entry name" value="ARM repeat"/>
    <property type="match status" value="1"/>
</dbReference>
<dbReference type="InterPro" id="IPR011989">
    <property type="entry name" value="ARM-like"/>
</dbReference>
<reference evidence="1" key="1">
    <citation type="submission" date="2021-12" db="EMBL/GenBank/DDBJ databases">
        <authorList>
            <person name="King R."/>
        </authorList>
    </citation>
    <scope>NUCLEOTIDE SEQUENCE</scope>
</reference>